<accession>A0AAN9TSC4</accession>
<dbReference type="SUPFAM" id="SSF49265">
    <property type="entry name" value="Fibronectin type III"/>
    <property type="match status" value="1"/>
</dbReference>
<dbReference type="PROSITE" id="PS50853">
    <property type="entry name" value="FN3"/>
    <property type="match status" value="1"/>
</dbReference>
<evidence type="ECO:0000259" key="2">
    <source>
        <dbReference type="PROSITE" id="PS50853"/>
    </source>
</evidence>
<keyword evidence="4" id="KW-1185">Reference proteome</keyword>
<proteinExistence type="predicted"/>
<dbReference type="EMBL" id="JBBCAQ010000004">
    <property type="protein sequence ID" value="KAK7603997.1"/>
    <property type="molecule type" value="Genomic_DNA"/>
</dbReference>
<dbReference type="InterPro" id="IPR003961">
    <property type="entry name" value="FN3_dom"/>
</dbReference>
<dbReference type="Gene3D" id="2.60.40.10">
    <property type="entry name" value="Immunoglobulins"/>
    <property type="match status" value="1"/>
</dbReference>
<dbReference type="Proteomes" id="UP001367676">
    <property type="component" value="Unassembled WGS sequence"/>
</dbReference>
<feature type="compositionally biased region" description="Polar residues" evidence="1">
    <location>
        <begin position="85"/>
        <end position="98"/>
    </location>
</feature>
<dbReference type="InterPro" id="IPR013783">
    <property type="entry name" value="Ig-like_fold"/>
</dbReference>
<comment type="caution">
    <text evidence="3">The sequence shown here is derived from an EMBL/GenBank/DDBJ whole genome shotgun (WGS) entry which is preliminary data.</text>
</comment>
<feature type="domain" description="Fibronectin type-III" evidence="2">
    <location>
        <begin position="1"/>
        <end position="85"/>
    </location>
</feature>
<evidence type="ECO:0000313" key="4">
    <source>
        <dbReference type="Proteomes" id="UP001367676"/>
    </source>
</evidence>
<dbReference type="AlphaFoldDB" id="A0AAN9TSC4"/>
<feature type="region of interest" description="Disordered" evidence="1">
    <location>
        <begin position="73"/>
        <end position="98"/>
    </location>
</feature>
<evidence type="ECO:0000313" key="3">
    <source>
        <dbReference type="EMBL" id="KAK7603997.1"/>
    </source>
</evidence>
<name>A0AAN9TSC4_9HEMI</name>
<evidence type="ECO:0000256" key="1">
    <source>
        <dbReference type="SAM" id="MobiDB-lite"/>
    </source>
</evidence>
<dbReference type="CDD" id="cd00063">
    <property type="entry name" value="FN3"/>
    <property type="match status" value="1"/>
</dbReference>
<dbReference type="Pfam" id="PF00041">
    <property type="entry name" value="fn3"/>
    <property type="match status" value="1"/>
</dbReference>
<protein>
    <recommendedName>
        <fullName evidence="2">Fibronectin type-III domain-containing protein</fullName>
    </recommendedName>
</protein>
<dbReference type="InterPro" id="IPR036116">
    <property type="entry name" value="FN3_sf"/>
</dbReference>
<organism evidence="3 4">
    <name type="scientific">Parthenolecanium corni</name>
    <dbReference type="NCBI Taxonomy" id="536013"/>
    <lineage>
        <taxon>Eukaryota</taxon>
        <taxon>Metazoa</taxon>
        <taxon>Ecdysozoa</taxon>
        <taxon>Arthropoda</taxon>
        <taxon>Hexapoda</taxon>
        <taxon>Insecta</taxon>
        <taxon>Pterygota</taxon>
        <taxon>Neoptera</taxon>
        <taxon>Paraneoptera</taxon>
        <taxon>Hemiptera</taxon>
        <taxon>Sternorrhyncha</taxon>
        <taxon>Coccoidea</taxon>
        <taxon>Coccidae</taxon>
        <taxon>Parthenolecanium</taxon>
    </lineage>
</organism>
<reference evidence="3 4" key="1">
    <citation type="submission" date="2024-03" db="EMBL/GenBank/DDBJ databases">
        <title>Adaptation during the transition from Ophiocordyceps entomopathogen to insect associate is accompanied by gene loss and intensified selection.</title>
        <authorList>
            <person name="Ward C.M."/>
            <person name="Onetto C.A."/>
            <person name="Borneman A.R."/>
        </authorList>
    </citation>
    <scope>NUCLEOTIDE SEQUENCE [LARGE SCALE GENOMIC DNA]</scope>
    <source>
        <strain evidence="3">AWRI1</strain>
        <tissue evidence="3">Single Adult Female</tissue>
    </source>
</reference>
<gene>
    <name evidence="3" type="ORF">V9T40_004270</name>
</gene>
<sequence>MTPPDPLSNRSNDMIFASEYDTAGLRPPWKNRTLLGTPTDRTNHTMWFTIEDLEPDTQYEARVFSKNRFGWSESSEPFRFRTRSSESNSDASNDILTG</sequence>